<feature type="domain" description="DUF6440" evidence="1">
    <location>
        <begin position="5"/>
        <end position="56"/>
    </location>
</feature>
<accession>A0ABV1GGA3</accession>
<dbReference type="Proteomes" id="UP001477672">
    <property type="component" value="Unassembled WGS sequence"/>
</dbReference>
<reference evidence="2 3" key="1">
    <citation type="submission" date="2024-03" db="EMBL/GenBank/DDBJ databases">
        <title>Human intestinal bacterial collection.</title>
        <authorList>
            <person name="Pauvert C."/>
            <person name="Hitch T.C.A."/>
            <person name="Clavel T."/>
        </authorList>
    </citation>
    <scope>NUCLEOTIDE SEQUENCE [LARGE SCALE GENOMIC DNA]</scope>
    <source>
        <strain evidence="2 3">CLA-JM-H11</strain>
    </source>
</reference>
<dbReference type="RefSeq" id="WP_349216431.1">
    <property type="nucleotide sequence ID" value="NZ_JBBMFA010000098.1"/>
</dbReference>
<gene>
    <name evidence="2" type="ORF">WMO24_10680</name>
</gene>
<evidence type="ECO:0000313" key="3">
    <source>
        <dbReference type="Proteomes" id="UP001477672"/>
    </source>
</evidence>
<sequence length="58" mass="6489">MDEKRFEVIYKQAVSFSTEVRILRDRETGVQYLINWTGQGGGITPLLGADGKPVVSFD</sequence>
<evidence type="ECO:0000313" key="2">
    <source>
        <dbReference type="EMBL" id="MEQ2520887.1"/>
    </source>
</evidence>
<evidence type="ECO:0000259" key="1">
    <source>
        <dbReference type="Pfam" id="PF20037"/>
    </source>
</evidence>
<proteinExistence type="predicted"/>
<protein>
    <submittedName>
        <fullName evidence="2">DUF6440 family protein</fullName>
    </submittedName>
</protein>
<dbReference type="EMBL" id="JBBMFA010000098">
    <property type="protein sequence ID" value="MEQ2520887.1"/>
    <property type="molecule type" value="Genomic_DNA"/>
</dbReference>
<comment type="caution">
    <text evidence="2">The sequence shown here is derived from an EMBL/GenBank/DDBJ whole genome shotgun (WGS) entry which is preliminary data.</text>
</comment>
<keyword evidence="3" id="KW-1185">Reference proteome</keyword>
<organism evidence="2 3">
    <name type="scientific">Ruthenibacterium intestinale</name>
    <dbReference type="NCBI Taxonomy" id="3133163"/>
    <lineage>
        <taxon>Bacteria</taxon>
        <taxon>Bacillati</taxon>
        <taxon>Bacillota</taxon>
        <taxon>Clostridia</taxon>
        <taxon>Eubacteriales</taxon>
        <taxon>Oscillospiraceae</taxon>
        <taxon>Ruthenibacterium</taxon>
    </lineage>
</organism>
<dbReference type="InterPro" id="IPR045515">
    <property type="entry name" value="DUF6440"/>
</dbReference>
<name>A0ABV1GGA3_9FIRM</name>
<dbReference type="Pfam" id="PF20037">
    <property type="entry name" value="DUF6440"/>
    <property type="match status" value="1"/>
</dbReference>